<sequence length="63" mass="6901">MSNTDSTTEPLKIGVLGYRFRPTFFRFGAASWPAHRKNLDQKVPRDSAFGLARGTESAGGVTQ</sequence>
<evidence type="ECO:0000313" key="1">
    <source>
        <dbReference type="EMBL" id="QCQ76171.1"/>
    </source>
</evidence>
<dbReference type="EMBL" id="CP039139">
    <property type="protein sequence ID" value="QCQ76171.1"/>
    <property type="molecule type" value="Genomic_DNA"/>
</dbReference>
<protein>
    <submittedName>
        <fullName evidence="1">Uncharacterized protein</fullName>
    </submittedName>
</protein>
<organism evidence="1 2">
    <name type="scientific">Haloferax mediterranei (strain ATCC 33500 / DSM 1411 / JCM 8866 / NBRC 14739 / NCIMB 2177 / R-4)</name>
    <name type="common">Halobacterium mediterranei</name>
    <dbReference type="NCBI Taxonomy" id="523841"/>
    <lineage>
        <taxon>Archaea</taxon>
        <taxon>Methanobacteriati</taxon>
        <taxon>Methanobacteriota</taxon>
        <taxon>Stenosarchaea group</taxon>
        <taxon>Halobacteria</taxon>
        <taxon>Halobacteriales</taxon>
        <taxon>Haloferacaceae</taxon>
        <taxon>Haloferax</taxon>
    </lineage>
</organism>
<name>A0A4P8P6W6_HALMT</name>
<gene>
    <name evidence="1" type="ORF">E6P09_13180</name>
</gene>
<dbReference type="RefSeq" id="WP_137685674.1">
    <property type="nucleotide sequence ID" value="NC_017941.2"/>
</dbReference>
<proteinExistence type="predicted"/>
<dbReference type="AlphaFoldDB" id="A0A4P8P6W6"/>
<reference evidence="1 2" key="1">
    <citation type="submission" date="2019-04" db="EMBL/GenBank/DDBJ databases">
        <title>Methylomes of two halophilic Archaea, Haloarcula marismortui and Haloferax mediterranei.</title>
        <authorList>
            <person name="DasSarma S."/>
            <person name="DasSarma P."/>
            <person name="DasSarma S."/>
            <person name="Fomenkov A."/>
            <person name="Vincze T."/>
            <person name="Anton B.P."/>
            <person name="Roberts R.J."/>
        </authorList>
    </citation>
    <scope>NUCLEOTIDE SEQUENCE [LARGE SCALE GENOMIC DNA]</scope>
    <source>
        <strain evidence="2">ATCC 33500 / DSM 1411 / JCM 8866 / NBRC 14739 / NCIMB 2177 / R-4</strain>
    </source>
</reference>
<accession>A0A4P8P6W6</accession>
<dbReference type="GeneID" id="43882250"/>
<dbReference type="Proteomes" id="UP000299011">
    <property type="component" value="Chromosome"/>
</dbReference>
<evidence type="ECO:0000313" key="2">
    <source>
        <dbReference type="Proteomes" id="UP000299011"/>
    </source>
</evidence>